<gene>
    <name evidence="1" type="ORF">NADRNF5_0516</name>
</gene>
<protein>
    <recommendedName>
        <fullName evidence="3">Sporulation protein Cse60</fullName>
    </recommendedName>
</protein>
<name>A0A0D5C1C3_9ARCH</name>
<dbReference type="HOGENOM" id="CLU_3075148_0_0_2"/>
<evidence type="ECO:0000313" key="1">
    <source>
        <dbReference type="EMBL" id="AJW70212.1"/>
    </source>
</evidence>
<dbReference type="AlphaFoldDB" id="A0A0D5C1C3"/>
<accession>A0A0D5C1C3</accession>
<keyword evidence="2" id="KW-1185">Reference proteome</keyword>
<dbReference type="Proteomes" id="UP000032408">
    <property type="component" value="Chromosome"/>
</dbReference>
<proteinExistence type="predicted"/>
<evidence type="ECO:0000313" key="2">
    <source>
        <dbReference type="Proteomes" id="UP000032408"/>
    </source>
</evidence>
<evidence type="ECO:0008006" key="3">
    <source>
        <dbReference type="Google" id="ProtNLM"/>
    </source>
</evidence>
<reference evidence="2" key="1">
    <citation type="submission" date="2015-03" db="EMBL/GenBank/DDBJ databases">
        <title>Characterization of two novel Thaumarchaeota isolated from the Northern Adriatic Sea.</title>
        <authorList>
            <person name="Bayer B."/>
            <person name="Vojvoda J."/>
            <person name="Offre P."/>
            <person name="Srivastava A."/>
            <person name="Elisabeth N."/>
            <person name="Garcia J.A.L."/>
            <person name="Schleper C."/>
            <person name="Herndl G.J."/>
        </authorList>
    </citation>
    <scope>NUCLEOTIDE SEQUENCE [LARGE SCALE GENOMIC DNA]</scope>
    <source>
        <strain evidence="2">NF5</strain>
    </source>
</reference>
<organism evidence="1 2">
    <name type="scientific">Nitrosopumilus adriaticus</name>
    <dbReference type="NCBI Taxonomy" id="1580092"/>
    <lineage>
        <taxon>Archaea</taxon>
        <taxon>Nitrososphaerota</taxon>
        <taxon>Nitrososphaeria</taxon>
        <taxon>Nitrosopumilales</taxon>
        <taxon>Nitrosopumilaceae</taxon>
        <taxon>Nitrosopumilus</taxon>
    </lineage>
</organism>
<dbReference type="EMBL" id="CP011070">
    <property type="protein sequence ID" value="AJW70212.1"/>
    <property type="molecule type" value="Genomic_DNA"/>
</dbReference>
<sequence length="56" mass="6257">MSKAMKVEIVQSESKAELDSLINSCIQDRDVEDIKLTAVLLSDNKVQYTALIMLKS</sequence>
<reference evidence="1 2" key="2">
    <citation type="journal article" date="2016" name="ISME J.">
        <title>Physiological and genomic characterization of two novel marine thaumarchaeal strains indicates niche differentiation.</title>
        <authorList>
            <person name="Bayer B."/>
            <person name="Vojvoda J."/>
            <person name="Offre P."/>
            <person name="Alves R.J."/>
            <person name="Elisabeth N.H."/>
            <person name="Garcia J.A."/>
            <person name="Volland J.M."/>
            <person name="Srivastava A."/>
            <person name="Schleper C."/>
            <person name="Herndl G.J."/>
        </authorList>
    </citation>
    <scope>NUCLEOTIDE SEQUENCE [LARGE SCALE GENOMIC DNA]</scope>
    <source>
        <strain evidence="1 2">NF5</strain>
    </source>
</reference>
<dbReference type="STRING" id="1580092.NADRNF5_0516"/>
<dbReference type="KEGG" id="nin:NADRNF5_0516"/>